<dbReference type="GO" id="GO:0000166">
    <property type="term" value="F:nucleotide binding"/>
    <property type="evidence" value="ECO:0007669"/>
    <property type="project" value="InterPro"/>
</dbReference>
<reference evidence="2 3" key="1">
    <citation type="journal article" date="2013" name="PLoS ONE">
        <title>Lactobacillus paracasei comparative genomics: towards species pan-genome definition and exploitation of diversity.</title>
        <authorList>
            <person name="Smokvina T."/>
            <person name="Wels M."/>
            <person name="Polka J."/>
            <person name="Chervaux C."/>
            <person name="Brisse S."/>
            <person name="Boekhorst J."/>
            <person name="van Hylckama Vlieg J.E."/>
            <person name="Siezen R.J."/>
        </authorList>
    </citation>
    <scope>NUCLEOTIDE SEQUENCE [LARGE SCALE GENOMIC DNA]</scope>
    <source>
        <strain evidence="2 3">Lpp123</strain>
    </source>
</reference>
<dbReference type="AlphaFoldDB" id="A0A829GHF7"/>
<gene>
    <name evidence="2" type="primary">thrS</name>
    <name evidence="2" type="ORF">Lpp123_06550</name>
</gene>
<dbReference type="GO" id="GO:0004829">
    <property type="term" value="F:threonine-tRNA ligase activity"/>
    <property type="evidence" value="ECO:0007669"/>
    <property type="project" value="UniProtKB-EC"/>
</dbReference>
<comment type="caution">
    <text evidence="2">The sequence shown here is derived from an EMBL/GenBank/DDBJ whole genome shotgun (WGS) entry which is preliminary data.</text>
</comment>
<evidence type="ECO:0000259" key="1">
    <source>
        <dbReference type="PROSITE" id="PS51880"/>
    </source>
</evidence>
<evidence type="ECO:0000313" key="3">
    <source>
        <dbReference type="Proteomes" id="UP000014316"/>
    </source>
</evidence>
<proteinExistence type="predicted"/>
<protein>
    <submittedName>
        <fullName evidence="2">Threonyl-tRNA ligase</fullName>
        <ecNumber evidence="2">6.1.1.3</ecNumber>
    </submittedName>
</protein>
<dbReference type="Pfam" id="PF02824">
    <property type="entry name" value="TGS"/>
    <property type="match status" value="1"/>
</dbReference>
<dbReference type="InterPro" id="IPR018163">
    <property type="entry name" value="Thr/Ala-tRNA-synth_IIc_edit"/>
</dbReference>
<dbReference type="InterPro" id="IPR012675">
    <property type="entry name" value="Beta-grasp_dom_sf"/>
</dbReference>
<dbReference type="CDD" id="cd01667">
    <property type="entry name" value="TGS_ThrRS"/>
    <property type="match status" value="1"/>
</dbReference>
<dbReference type="EMBL" id="ANJW01000378">
    <property type="protein sequence ID" value="EPC55346.1"/>
    <property type="molecule type" value="Genomic_DNA"/>
</dbReference>
<dbReference type="EC" id="6.1.1.3" evidence="2"/>
<name>A0A829GHF7_LACPA</name>
<feature type="domain" description="TGS" evidence="1">
    <location>
        <begin position="1"/>
        <end position="62"/>
    </location>
</feature>
<dbReference type="InterPro" id="IPR012676">
    <property type="entry name" value="TGS-like"/>
</dbReference>
<dbReference type="Proteomes" id="UP000014316">
    <property type="component" value="Unassembled WGS sequence"/>
</dbReference>
<keyword evidence="2" id="KW-0436">Ligase</keyword>
<accession>A0A829GHF7</accession>
<dbReference type="InterPro" id="IPR004095">
    <property type="entry name" value="TGS"/>
</dbReference>
<dbReference type="Gene3D" id="3.30.980.10">
    <property type="entry name" value="Threonyl-trna Synthetase, Chain A, domain 2"/>
    <property type="match status" value="1"/>
</dbReference>
<evidence type="ECO:0000313" key="2">
    <source>
        <dbReference type="EMBL" id="EPC55346.1"/>
    </source>
</evidence>
<dbReference type="SUPFAM" id="SSF81271">
    <property type="entry name" value="TGS-like"/>
    <property type="match status" value="1"/>
</dbReference>
<dbReference type="Gene3D" id="3.10.20.30">
    <property type="match status" value="1"/>
</dbReference>
<dbReference type="SUPFAM" id="SSF55186">
    <property type="entry name" value="ThrRS/AlaRS common domain"/>
    <property type="match status" value="1"/>
</dbReference>
<sequence>MALDITFPDGNVKQFPDGTTVKAITEGISNSLAKKAVAGKLDGDLIAYDEPIAHSGQLQIMTKDDAEGLTVLRQTAAFVLAAALKDLYPDIHFGQGQATEDGFYYDTDRADGQVSVDDLP</sequence>
<dbReference type="PROSITE" id="PS51880">
    <property type="entry name" value="TGS"/>
    <property type="match status" value="1"/>
</dbReference>
<feature type="non-terminal residue" evidence="2">
    <location>
        <position position="120"/>
    </location>
</feature>
<organism evidence="2 3">
    <name type="scientific">Lacticaseibacillus paracasei subsp. paracasei Lpp123</name>
    <dbReference type="NCBI Taxonomy" id="1256201"/>
    <lineage>
        <taxon>Bacteria</taxon>
        <taxon>Bacillati</taxon>
        <taxon>Bacillota</taxon>
        <taxon>Bacilli</taxon>
        <taxon>Lactobacillales</taxon>
        <taxon>Lactobacillaceae</taxon>
        <taxon>Lacticaseibacillus</taxon>
    </lineage>
</organism>